<gene>
    <name evidence="2" type="ORF">CU635_22340</name>
    <name evidence="3" type="ORF">CVD25_22465</name>
</gene>
<sequence>MGKALYEETTQYLYDGLNVFKEYGENGQPLAQYYMGSDHVIARKMFGNHGRKQEGYEGNIRTRGGLLYYHEDAIGNILDVTDRRGEKRASYSYDAFGNLFSHMAAPYNAVGFTGKSYDAKAGMIDFGSRWYSPNEGRFTTMDTFAGWTNLPASLNRFSYAHNNPATYMDPSGHAICIPTGPDGEYCKAPPPGGGGKDPTPPPPPAPNPKPGSGGSGGSGGGKGGSGGSGGSSGGSGGGGPVAPPPPPPPPAPTFEEILAMRWGNFSKLAGFMPPSYKSYGKSSQSVRNKYVFTNKRKFSFGFSNKSMSSYFNRFNKKSNTALKTVNNYNEKLYEIKKSLYSYVDFLYIDKEEHYERNELQEKFYKELDVYNNIENIKNEESGWKKISEDKDIYHENSSKYNDKYLKQYKGYEVEVVINNNPEFESSIVTNPQDMGTLNYAPTEQGFRHWRYDSILAVGKQC</sequence>
<evidence type="ECO:0008006" key="6">
    <source>
        <dbReference type="Google" id="ProtNLM"/>
    </source>
</evidence>
<evidence type="ECO:0000313" key="3">
    <source>
        <dbReference type="EMBL" id="PLR88576.1"/>
    </source>
</evidence>
<dbReference type="PANTHER" id="PTHR32305">
    <property type="match status" value="1"/>
</dbReference>
<feature type="compositionally biased region" description="Pro residues" evidence="1">
    <location>
        <begin position="188"/>
        <end position="209"/>
    </location>
</feature>
<comment type="caution">
    <text evidence="2">The sequence shown here is derived from an EMBL/GenBank/DDBJ whole genome shotgun (WGS) entry which is preliminary data.</text>
</comment>
<evidence type="ECO:0000256" key="1">
    <source>
        <dbReference type="SAM" id="MobiDB-lite"/>
    </source>
</evidence>
<evidence type="ECO:0000313" key="4">
    <source>
        <dbReference type="Proteomes" id="UP000234951"/>
    </source>
</evidence>
<reference evidence="3 5" key="2">
    <citation type="submission" date="2017-12" db="EMBL/GenBank/DDBJ databases">
        <title>Comparative Functional Genomics of Dry Heat Resistant strains isolated from the Viking Spacecraft.</title>
        <authorList>
            <person name="Seuylemezian A."/>
            <person name="Cooper K."/>
            <person name="Vaishampayan P."/>
        </authorList>
    </citation>
    <scope>NUCLEOTIDE SEQUENCE [LARGE SCALE GENOMIC DNA]</scope>
    <source>
        <strain evidence="3 5">ATCC 29669</strain>
    </source>
</reference>
<proteinExistence type="predicted"/>
<dbReference type="PANTHER" id="PTHR32305:SF15">
    <property type="entry name" value="PROTEIN RHSA-RELATED"/>
    <property type="match status" value="1"/>
</dbReference>
<dbReference type="AlphaFoldDB" id="A0A2N5GFQ8"/>
<dbReference type="InterPro" id="IPR022385">
    <property type="entry name" value="Rhs_assc_core"/>
</dbReference>
<dbReference type="Gene3D" id="2.180.10.10">
    <property type="entry name" value="RHS repeat-associated core"/>
    <property type="match status" value="1"/>
</dbReference>
<evidence type="ECO:0000313" key="5">
    <source>
        <dbReference type="Proteomes" id="UP000235114"/>
    </source>
</evidence>
<dbReference type="NCBIfam" id="TIGR03696">
    <property type="entry name" value="Rhs_assc_core"/>
    <property type="match status" value="1"/>
</dbReference>
<protein>
    <recommendedName>
        <fullName evidence="6">RHS repeat-associated core domain-containing protein</fullName>
    </recommendedName>
</protein>
<dbReference type="EMBL" id="PGVD01000099">
    <property type="protein sequence ID" value="PLR88576.1"/>
    <property type="molecule type" value="Genomic_DNA"/>
</dbReference>
<dbReference type="OrthoDB" id="41445at2"/>
<feature type="compositionally biased region" description="Pro residues" evidence="1">
    <location>
        <begin position="241"/>
        <end position="252"/>
    </location>
</feature>
<accession>A0A2N5GFQ8</accession>
<dbReference type="Proteomes" id="UP000235114">
    <property type="component" value="Unassembled WGS sequence"/>
</dbReference>
<dbReference type="Proteomes" id="UP000234951">
    <property type="component" value="Unassembled WGS sequence"/>
</dbReference>
<feature type="compositionally biased region" description="Gly residues" evidence="1">
    <location>
        <begin position="211"/>
        <end position="240"/>
    </location>
</feature>
<feature type="region of interest" description="Disordered" evidence="1">
    <location>
        <begin position="186"/>
        <end position="254"/>
    </location>
</feature>
<evidence type="ECO:0000313" key="2">
    <source>
        <dbReference type="EMBL" id="PLR79587.1"/>
    </source>
</evidence>
<dbReference type="InterPro" id="IPR050708">
    <property type="entry name" value="T6SS_VgrG/RHS"/>
</dbReference>
<dbReference type="RefSeq" id="WP_101579562.1">
    <property type="nucleotide sequence ID" value="NZ_PGVA01000086.1"/>
</dbReference>
<keyword evidence="5" id="KW-1185">Reference proteome</keyword>
<reference evidence="2 4" key="1">
    <citation type="submission" date="2017-11" db="EMBL/GenBank/DDBJ databases">
        <title>Comparitive Functional Genomics of Dry Heat Resistant strains isolated from the Viking Spacecraft.</title>
        <authorList>
            <person name="Seuylemezian A."/>
            <person name="Cooper K."/>
            <person name="Vaishampayan P."/>
        </authorList>
    </citation>
    <scope>NUCLEOTIDE SEQUENCE [LARGE SCALE GENOMIC DNA]</scope>
    <source>
        <strain evidence="2 4">M4.6</strain>
    </source>
</reference>
<name>A0A2N5GFQ8_9BACI</name>
<dbReference type="EMBL" id="PGVA01000086">
    <property type="protein sequence ID" value="PLR79587.1"/>
    <property type="molecule type" value="Genomic_DNA"/>
</dbReference>
<organism evidence="2 4">
    <name type="scientific">Bacillus canaveralius</name>
    <dbReference type="NCBI Taxonomy" id="1403243"/>
    <lineage>
        <taxon>Bacteria</taxon>
        <taxon>Bacillati</taxon>
        <taxon>Bacillota</taxon>
        <taxon>Bacilli</taxon>
        <taxon>Bacillales</taxon>
        <taxon>Bacillaceae</taxon>
        <taxon>Bacillus</taxon>
    </lineage>
</organism>